<feature type="domain" description="2,4-diaminopentanoate dehydrogenase C-terminal" evidence="1">
    <location>
        <begin position="145"/>
        <end position="326"/>
    </location>
</feature>
<proteinExistence type="predicted"/>
<dbReference type="RefSeq" id="WP_093186494.1">
    <property type="nucleotide sequence ID" value="NZ_FMYH01000010.1"/>
</dbReference>
<gene>
    <name evidence="2" type="ORF">SAMN05216410_0012</name>
</gene>
<dbReference type="OrthoDB" id="4759936at2"/>
<dbReference type="InterPro" id="IPR036291">
    <property type="entry name" value="NAD(P)-bd_dom_sf"/>
</dbReference>
<evidence type="ECO:0000259" key="1">
    <source>
        <dbReference type="Pfam" id="PF19328"/>
    </source>
</evidence>
<dbReference type="STRING" id="1814289.SAMN05216410_0012"/>
<organism evidence="2 3">
    <name type="scientific">Sanguibacter gelidistatuariae</name>
    <dbReference type="NCBI Taxonomy" id="1814289"/>
    <lineage>
        <taxon>Bacteria</taxon>
        <taxon>Bacillati</taxon>
        <taxon>Actinomycetota</taxon>
        <taxon>Actinomycetes</taxon>
        <taxon>Micrococcales</taxon>
        <taxon>Sanguibacteraceae</taxon>
        <taxon>Sanguibacter</taxon>
    </lineage>
</organism>
<dbReference type="AlphaFoldDB" id="A0A1G6WWW9"/>
<dbReference type="CDD" id="cd24146">
    <property type="entry name" value="nat-AmDH_N_like"/>
    <property type="match status" value="1"/>
</dbReference>
<protein>
    <submittedName>
        <fullName evidence="2">2,4-diaminopentanoate:NAD(P)+ oxidoreductase</fullName>
    </submittedName>
</protein>
<keyword evidence="3" id="KW-1185">Reference proteome</keyword>
<dbReference type="Gene3D" id="3.40.50.720">
    <property type="entry name" value="NAD(P)-binding Rossmann-like Domain"/>
    <property type="match status" value="1"/>
</dbReference>
<evidence type="ECO:0000313" key="2">
    <source>
        <dbReference type="EMBL" id="SDD69687.1"/>
    </source>
</evidence>
<dbReference type="Pfam" id="PF19328">
    <property type="entry name" value="DAP_DH_C"/>
    <property type="match status" value="1"/>
</dbReference>
<reference evidence="2 3" key="1">
    <citation type="submission" date="2016-09" db="EMBL/GenBank/DDBJ databases">
        <authorList>
            <person name="Capua I."/>
            <person name="De Benedictis P."/>
            <person name="Joannis T."/>
            <person name="Lombin L.H."/>
            <person name="Cattoli G."/>
        </authorList>
    </citation>
    <scope>NUCLEOTIDE SEQUENCE [LARGE SCALE GENOMIC DNA]</scope>
    <source>
        <strain evidence="2 3">ISLP-3</strain>
    </source>
</reference>
<sequence length="344" mass="36244">MSARPIRVVIYGCGNMARVIVGYLVEKGADVVGAIDSDPALVGRDLGEVAGLAEPLGVTISDNADGVLDATMPDVVVLTLLSLMSDMEPFFEACASRGINAVSTCEEAFFPWNTSPEITARLDELARRNDCTLLGTGYQDVFWGSLVTATAGATHRIDAIRGYSTYNVDDYGIALAQVHGVGLDPAAFDAQIRAANVPSFALNVPPWLAGALGLDVSGITQDLEPIFSSGPITSLTLGREIPPGQVTGMLARATATTVQGPTLVMEVVGKVYGPRDVDHNDWIIEGEPRTELVVTEPKTVELTCATTVNRIPQVIDAPAGFMTGDQLGPVAYLPDLLTTTLGID</sequence>
<dbReference type="SUPFAM" id="SSF51735">
    <property type="entry name" value="NAD(P)-binding Rossmann-fold domains"/>
    <property type="match status" value="1"/>
</dbReference>
<accession>A0A1G6WWW9</accession>
<dbReference type="EMBL" id="FMYH01000010">
    <property type="protein sequence ID" value="SDD69687.1"/>
    <property type="molecule type" value="Genomic_DNA"/>
</dbReference>
<evidence type="ECO:0000313" key="3">
    <source>
        <dbReference type="Proteomes" id="UP000199039"/>
    </source>
</evidence>
<dbReference type="InterPro" id="IPR045760">
    <property type="entry name" value="DAP_DH_C"/>
</dbReference>
<dbReference type="Proteomes" id="UP000199039">
    <property type="component" value="Unassembled WGS sequence"/>
</dbReference>
<name>A0A1G6WWW9_9MICO</name>